<accession>A0ABR3G2N0</accession>
<sequence length="51" mass="6096">MAELGDWSDHDNKRYIGKIDRIYVAMSETYEVEFFIDQYLKTRNYAISNAN</sequence>
<reference evidence="1 2" key="1">
    <citation type="submission" date="2024-02" db="EMBL/GenBank/DDBJ databases">
        <title>Discinaceae phylogenomics.</title>
        <authorList>
            <person name="Dirks A.C."/>
            <person name="James T.Y."/>
        </authorList>
    </citation>
    <scope>NUCLEOTIDE SEQUENCE [LARGE SCALE GENOMIC DNA]</scope>
    <source>
        <strain evidence="1 2">ACD0624</strain>
    </source>
</reference>
<dbReference type="Proteomes" id="UP001447188">
    <property type="component" value="Unassembled WGS sequence"/>
</dbReference>
<protein>
    <submittedName>
        <fullName evidence="1">Uncharacterized protein</fullName>
    </submittedName>
</protein>
<gene>
    <name evidence="1" type="ORF">Q9L58_010970</name>
</gene>
<feature type="non-terminal residue" evidence="1">
    <location>
        <position position="51"/>
    </location>
</feature>
<dbReference type="EMBL" id="JBBBZM010001011">
    <property type="protein sequence ID" value="KAL0630184.1"/>
    <property type="molecule type" value="Genomic_DNA"/>
</dbReference>
<name>A0ABR3G2N0_9PEZI</name>
<keyword evidence="2" id="KW-1185">Reference proteome</keyword>
<organism evidence="1 2">
    <name type="scientific">Discina gigas</name>
    <dbReference type="NCBI Taxonomy" id="1032678"/>
    <lineage>
        <taxon>Eukaryota</taxon>
        <taxon>Fungi</taxon>
        <taxon>Dikarya</taxon>
        <taxon>Ascomycota</taxon>
        <taxon>Pezizomycotina</taxon>
        <taxon>Pezizomycetes</taxon>
        <taxon>Pezizales</taxon>
        <taxon>Discinaceae</taxon>
        <taxon>Discina</taxon>
    </lineage>
</organism>
<evidence type="ECO:0000313" key="2">
    <source>
        <dbReference type="Proteomes" id="UP001447188"/>
    </source>
</evidence>
<evidence type="ECO:0000313" key="1">
    <source>
        <dbReference type="EMBL" id="KAL0630184.1"/>
    </source>
</evidence>
<proteinExistence type="predicted"/>
<comment type="caution">
    <text evidence="1">The sequence shown here is derived from an EMBL/GenBank/DDBJ whole genome shotgun (WGS) entry which is preliminary data.</text>
</comment>